<accession>A0A2S2PJ20</accession>
<feature type="region of interest" description="Disordered" evidence="1">
    <location>
        <begin position="1"/>
        <end position="23"/>
    </location>
</feature>
<evidence type="ECO:0000313" key="2">
    <source>
        <dbReference type="EMBL" id="MBY28886.1"/>
    </source>
</evidence>
<dbReference type="AlphaFoldDB" id="A0A2S2PJ20"/>
<name>A0A2S2PJ20_SCHGA</name>
<proteinExistence type="predicted"/>
<dbReference type="EMBL" id="GGMR01016267">
    <property type="protein sequence ID" value="MBY28886.1"/>
    <property type="molecule type" value="Transcribed_RNA"/>
</dbReference>
<feature type="region of interest" description="Disordered" evidence="1">
    <location>
        <begin position="204"/>
        <end position="244"/>
    </location>
</feature>
<feature type="compositionally biased region" description="Polar residues" evidence="1">
    <location>
        <begin position="8"/>
        <end position="23"/>
    </location>
</feature>
<evidence type="ECO:0000256" key="1">
    <source>
        <dbReference type="SAM" id="MobiDB-lite"/>
    </source>
</evidence>
<sequence>MTREDQRFSSNMPLSPMEGNQNMYPIPQIPMMQGFQPPFPFNPINQQQLSLLLMSTYARMITLIQLMNMQNRYQPYNQYSDPTVNNFVQPPVPLPYVQQPLVETQNNFQNELLQQQQQQAEAQHKAILEEQRIQREYDMEIQRREELIKRQAEEEEIENKQKEIERQLLNEKEIERQRQKAQQQIFEEEQEEIRRKEEELRLQQIKDEKLKQNNEKKPETRQPPKVIRKPRKPSVNKENIILRL</sequence>
<gene>
    <name evidence="2" type="ORF">g.91954</name>
</gene>
<organism evidence="2">
    <name type="scientific">Schizaphis graminum</name>
    <name type="common">Green bug aphid</name>
    <dbReference type="NCBI Taxonomy" id="13262"/>
    <lineage>
        <taxon>Eukaryota</taxon>
        <taxon>Metazoa</taxon>
        <taxon>Ecdysozoa</taxon>
        <taxon>Arthropoda</taxon>
        <taxon>Hexapoda</taxon>
        <taxon>Insecta</taxon>
        <taxon>Pterygota</taxon>
        <taxon>Neoptera</taxon>
        <taxon>Paraneoptera</taxon>
        <taxon>Hemiptera</taxon>
        <taxon>Sternorrhyncha</taxon>
        <taxon>Aphidomorpha</taxon>
        <taxon>Aphidoidea</taxon>
        <taxon>Aphididae</taxon>
        <taxon>Aphidini</taxon>
        <taxon>Schizaphis</taxon>
    </lineage>
</organism>
<protein>
    <submittedName>
        <fullName evidence="2">Uncharacterized protein</fullName>
    </submittedName>
</protein>
<feature type="compositionally biased region" description="Basic and acidic residues" evidence="1">
    <location>
        <begin position="204"/>
        <end position="222"/>
    </location>
</feature>
<reference evidence="2" key="1">
    <citation type="submission" date="2018-04" db="EMBL/GenBank/DDBJ databases">
        <title>Transcriptome of Schizaphis graminum biotype I.</title>
        <authorList>
            <person name="Scully E.D."/>
            <person name="Geib S.M."/>
            <person name="Palmer N.A."/>
            <person name="Koch K."/>
            <person name="Bradshaw J."/>
            <person name="Heng-Moss T."/>
            <person name="Sarath G."/>
        </authorList>
    </citation>
    <scope>NUCLEOTIDE SEQUENCE</scope>
</reference>